<protein>
    <submittedName>
        <fullName evidence="1">Uncharacterized protein</fullName>
    </submittedName>
</protein>
<accession>A0A6A5K9V8</accession>
<dbReference type="EMBL" id="ML975320">
    <property type="protein sequence ID" value="KAF1833349.1"/>
    <property type="molecule type" value="Genomic_DNA"/>
</dbReference>
<dbReference type="AlphaFoldDB" id="A0A6A5K9V8"/>
<evidence type="ECO:0000313" key="2">
    <source>
        <dbReference type="Proteomes" id="UP000800040"/>
    </source>
</evidence>
<name>A0A6A5K9V8_9PLEO</name>
<keyword evidence="2" id="KW-1185">Reference proteome</keyword>
<sequence length="132" mass="14218">MAVGCSIHVEEGAHLALTLALVVELGSLTSLPGLGLLPGHIVFRLDVSIFAARDADGIFFLPFGVGPAWQEEPSNSVRSARSRGMNRFRVKNTKTFRSTLFLPSSSGWWLQAGCDAANDAEGSENLRLGWMS</sequence>
<organism evidence="1 2">
    <name type="scientific">Decorospora gaudefroyi</name>
    <dbReference type="NCBI Taxonomy" id="184978"/>
    <lineage>
        <taxon>Eukaryota</taxon>
        <taxon>Fungi</taxon>
        <taxon>Dikarya</taxon>
        <taxon>Ascomycota</taxon>
        <taxon>Pezizomycotina</taxon>
        <taxon>Dothideomycetes</taxon>
        <taxon>Pleosporomycetidae</taxon>
        <taxon>Pleosporales</taxon>
        <taxon>Pleosporineae</taxon>
        <taxon>Pleosporaceae</taxon>
        <taxon>Decorospora</taxon>
    </lineage>
</organism>
<reference evidence="1" key="1">
    <citation type="submission" date="2020-01" db="EMBL/GenBank/DDBJ databases">
        <authorList>
            <consortium name="DOE Joint Genome Institute"/>
            <person name="Haridas S."/>
            <person name="Albert R."/>
            <person name="Binder M."/>
            <person name="Bloem J."/>
            <person name="Labutti K."/>
            <person name="Salamov A."/>
            <person name="Andreopoulos B."/>
            <person name="Baker S.E."/>
            <person name="Barry K."/>
            <person name="Bills G."/>
            <person name="Bluhm B.H."/>
            <person name="Cannon C."/>
            <person name="Castanera R."/>
            <person name="Culley D.E."/>
            <person name="Daum C."/>
            <person name="Ezra D."/>
            <person name="Gonzalez J.B."/>
            <person name="Henrissat B."/>
            <person name="Kuo A."/>
            <person name="Liang C."/>
            <person name="Lipzen A."/>
            <person name="Lutzoni F."/>
            <person name="Magnuson J."/>
            <person name="Mondo S."/>
            <person name="Nolan M."/>
            <person name="Ohm R."/>
            <person name="Pangilinan J."/>
            <person name="Park H.-J."/>
            <person name="Ramirez L."/>
            <person name="Alfaro M."/>
            <person name="Sun H."/>
            <person name="Tritt A."/>
            <person name="Yoshinaga Y."/>
            <person name="Zwiers L.-H."/>
            <person name="Turgeon B.G."/>
            <person name="Goodwin S.B."/>
            <person name="Spatafora J.W."/>
            <person name="Crous P.W."/>
            <person name="Grigoriev I.V."/>
        </authorList>
    </citation>
    <scope>NUCLEOTIDE SEQUENCE</scope>
    <source>
        <strain evidence="1">P77</strain>
    </source>
</reference>
<evidence type="ECO:0000313" key="1">
    <source>
        <dbReference type="EMBL" id="KAF1833349.1"/>
    </source>
</evidence>
<gene>
    <name evidence="1" type="ORF">BDW02DRAFT_648451</name>
</gene>
<dbReference type="Proteomes" id="UP000800040">
    <property type="component" value="Unassembled WGS sequence"/>
</dbReference>
<proteinExistence type="predicted"/>